<dbReference type="Gene3D" id="3.40.50.1820">
    <property type="entry name" value="alpha/beta hydrolase"/>
    <property type="match status" value="1"/>
</dbReference>
<dbReference type="InterPro" id="IPR050960">
    <property type="entry name" value="AB_hydrolase_4_sf"/>
</dbReference>
<keyword evidence="5" id="KW-0378">Hydrolase</keyword>
<dbReference type="EMBL" id="AP014936">
    <property type="protein sequence ID" value="BAU48696.1"/>
    <property type="molecule type" value="Genomic_DNA"/>
</dbReference>
<dbReference type="NCBIfam" id="NF008218">
    <property type="entry name" value="PRK10985.1"/>
    <property type="match status" value="1"/>
</dbReference>
<evidence type="ECO:0000313" key="5">
    <source>
        <dbReference type="EMBL" id="BAU48696.1"/>
    </source>
</evidence>
<organism evidence="5 6">
    <name type="scientific">Sulfurifustis variabilis</name>
    <dbReference type="NCBI Taxonomy" id="1675686"/>
    <lineage>
        <taxon>Bacteria</taxon>
        <taxon>Pseudomonadati</taxon>
        <taxon>Pseudomonadota</taxon>
        <taxon>Gammaproteobacteria</taxon>
        <taxon>Acidiferrobacterales</taxon>
        <taxon>Acidiferrobacteraceae</taxon>
        <taxon>Sulfurifustis</taxon>
    </lineage>
</organism>
<reference evidence="5 6" key="1">
    <citation type="submission" date="2015-08" db="EMBL/GenBank/DDBJ databases">
        <title>Complete genome sequence of Sulfurifustis variabilis.</title>
        <authorList>
            <person name="Miura A."/>
            <person name="Kojima H."/>
            <person name="Fukui M."/>
        </authorList>
    </citation>
    <scope>NUCLEOTIDE SEQUENCE [LARGE SCALE GENOMIC DNA]</scope>
    <source>
        <strain evidence="6">skN76</strain>
    </source>
</reference>
<gene>
    <name evidence="5" type="ORF">SVA_2146</name>
</gene>
<feature type="active site" description="Charge relay system" evidence="2">
    <location>
        <position position="139"/>
    </location>
</feature>
<dbReference type="PANTHER" id="PTHR10794:SF94">
    <property type="entry name" value="ESTERASE YHET-RELATED"/>
    <property type="match status" value="1"/>
</dbReference>
<sequence>MDAPFEPAWWCRGAHLQTVWPTCFRRTPRPPLARERLELPDGDFLDIDWAFRMPSAGRPTVLVLHGLAGSSRSPYARGLLAALAREGWNAGLMHFRGCSGEPNRLARSYHSGETGDLEQVVAVLHERAGDTPLALVGISLGGNVLLKWLGERGASAPVRAAVAVSVPFVLARAADRLEVGPSRLYQWYLLRCLRRSLEIKRRRVNVPLAVENLARLRRFRDFDEHVTAPLHGFRGAEHYYAAASSRPFLSRIAVPTLIIQARDDPFLSPDAIPDARELPDGVKLELYANGGHAGFIAGGWPWRARYWLDERVPAYLRARVAPSGARPASPSPADAPAARSEARSMDRPATGAWDSAP</sequence>
<feature type="domain" description="AB hydrolase-1" evidence="4">
    <location>
        <begin position="59"/>
        <end position="296"/>
    </location>
</feature>
<protein>
    <submittedName>
        <fullName evidence="5">Alpha/beta hydrolase</fullName>
    </submittedName>
</protein>
<keyword evidence="6" id="KW-1185">Reference proteome</keyword>
<name>A0A1B4V583_9GAMM</name>
<proteinExistence type="inferred from homology"/>
<dbReference type="PIRSF" id="PIRSF005211">
    <property type="entry name" value="Ab_hydro_YheT"/>
    <property type="match status" value="1"/>
</dbReference>
<evidence type="ECO:0000256" key="1">
    <source>
        <dbReference type="ARBA" id="ARBA00010884"/>
    </source>
</evidence>
<dbReference type="RefSeq" id="WP_096461180.1">
    <property type="nucleotide sequence ID" value="NZ_AP014936.1"/>
</dbReference>
<feature type="region of interest" description="Disordered" evidence="3">
    <location>
        <begin position="321"/>
        <end position="357"/>
    </location>
</feature>
<dbReference type="OrthoDB" id="332676at2"/>
<dbReference type="AlphaFoldDB" id="A0A1B4V583"/>
<evidence type="ECO:0000256" key="3">
    <source>
        <dbReference type="SAM" id="MobiDB-lite"/>
    </source>
</evidence>
<evidence type="ECO:0000256" key="2">
    <source>
        <dbReference type="PIRSR" id="PIRSR005211-1"/>
    </source>
</evidence>
<accession>A0A1B4V583</accession>
<dbReference type="GO" id="GO:0034338">
    <property type="term" value="F:short-chain carboxylesterase activity"/>
    <property type="evidence" value="ECO:0007669"/>
    <property type="project" value="TreeGrafter"/>
</dbReference>
<dbReference type="KEGG" id="sva:SVA_2146"/>
<feature type="compositionally biased region" description="Low complexity" evidence="3">
    <location>
        <begin position="321"/>
        <end position="339"/>
    </location>
</feature>
<dbReference type="Pfam" id="PF00561">
    <property type="entry name" value="Abhydrolase_1"/>
    <property type="match status" value="1"/>
</dbReference>
<dbReference type="Proteomes" id="UP000218899">
    <property type="component" value="Chromosome"/>
</dbReference>
<dbReference type="PANTHER" id="PTHR10794">
    <property type="entry name" value="ABHYDROLASE DOMAIN-CONTAINING PROTEIN"/>
    <property type="match status" value="1"/>
</dbReference>
<dbReference type="InterPro" id="IPR012020">
    <property type="entry name" value="ABHD4"/>
</dbReference>
<comment type="similarity">
    <text evidence="1">Belongs to the AB hydrolase superfamily. AB hydrolase 4 family.</text>
</comment>
<evidence type="ECO:0000313" key="6">
    <source>
        <dbReference type="Proteomes" id="UP000218899"/>
    </source>
</evidence>
<evidence type="ECO:0000259" key="4">
    <source>
        <dbReference type="Pfam" id="PF00561"/>
    </source>
</evidence>
<feature type="active site" description="Charge relay system" evidence="2">
    <location>
        <position position="292"/>
    </location>
</feature>
<dbReference type="InterPro" id="IPR029058">
    <property type="entry name" value="AB_hydrolase_fold"/>
</dbReference>
<feature type="active site" description="Charge relay system" evidence="2">
    <location>
        <position position="264"/>
    </location>
</feature>
<dbReference type="GO" id="GO:0047372">
    <property type="term" value="F:monoacylglycerol lipase activity"/>
    <property type="evidence" value="ECO:0007669"/>
    <property type="project" value="TreeGrafter"/>
</dbReference>
<dbReference type="SUPFAM" id="SSF53474">
    <property type="entry name" value="alpha/beta-Hydrolases"/>
    <property type="match status" value="1"/>
</dbReference>
<dbReference type="InterPro" id="IPR000073">
    <property type="entry name" value="AB_hydrolase_1"/>
</dbReference>